<dbReference type="EMBL" id="JARJCW010000002">
    <property type="protein sequence ID" value="KAJ7228322.1"/>
    <property type="molecule type" value="Genomic_DNA"/>
</dbReference>
<comment type="caution">
    <text evidence="3">The sequence shown here is derived from an EMBL/GenBank/DDBJ whole genome shotgun (WGS) entry which is preliminary data.</text>
</comment>
<evidence type="ECO:0000313" key="3">
    <source>
        <dbReference type="EMBL" id="KAJ7228322.1"/>
    </source>
</evidence>
<keyword evidence="2" id="KW-1133">Transmembrane helix</keyword>
<feature type="transmembrane region" description="Helical" evidence="2">
    <location>
        <begin position="257"/>
        <end position="282"/>
    </location>
</feature>
<feature type="region of interest" description="Disordered" evidence="1">
    <location>
        <begin position="1"/>
        <end position="20"/>
    </location>
</feature>
<keyword evidence="2" id="KW-0812">Transmembrane</keyword>
<protein>
    <submittedName>
        <fullName evidence="3">Uncharacterized protein</fullName>
    </submittedName>
</protein>
<evidence type="ECO:0000256" key="1">
    <source>
        <dbReference type="SAM" id="MobiDB-lite"/>
    </source>
</evidence>
<gene>
    <name evidence="3" type="ORF">GGX14DRAFT_612197</name>
</gene>
<feature type="transmembrane region" description="Helical" evidence="2">
    <location>
        <begin position="218"/>
        <end position="237"/>
    </location>
</feature>
<evidence type="ECO:0000256" key="2">
    <source>
        <dbReference type="SAM" id="Phobius"/>
    </source>
</evidence>
<sequence length="374" mass="40465">MRTWDAKTDQFDNSNTKADPSKQAVISVRGIAAESLDEGRVKLKTDAEKTPSVTYQKIETEQFRRTGDDTTLYEEASDSCPANVPLHCSSFHNLAIERLQPRGGICDLNIAITHCEALIASPVNTTDATYAERLNPLPTPNITVDPDTAQPPRAKVGNVEGGTESTVYDRKEGMLVSHAYPISHGLRYSCTDENTPPSRSPADEFTPALFLIKASTKIMNGLALLTIVYAGTAAQILRAIRADDKLKDVTGVAMTAFNFASCAAIVFNLLAVAASVCMAHHLRYIARNEMRRGGNRPTGKSVFGARRLHQFLFKLAMLCAVLGFLLVCSELLICALLHGGLAAGLVLLGFMVFAMAMMAILASPDDKYLLVAAK</sequence>
<keyword evidence="4" id="KW-1185">Reference proteome</keyword>
<evidence type="ECO:0000313" key="4">
    <source>
        <dbReference type="Proteomes" id="UP001219525"/>
    </source>
</evidence>
<keyword evidence="2" id="KW-0472">Membrane</keyword>
<feature type="compositionally biased region" description="Basic and acidic residues" evidence="1">
    <location>
        <begin position="1"/>
        <end position="10"/>
    </location>
</feature>
<feature type="transmembrane region" description="Helical" evidence="2">
    <location>
        <begin position="311"/>
        <end position="333"/>
    </location>
</feature>
<dbReference type="AlphaFoldDB" id="A0AAD6YSL9"/>
<organism evidence="3 4">
    <name type="scientific">Mycena pura</name>
    <dbReference type="NCBI Taxonomy" id="153505"/>
    <lineage>
        <taxon>Eukaryota</taxon>
        <taxon>Fungi</taxon>
        <taxon>Dikarya</taxon>
        <taxon>Basidiomycota</taxon>
        <taxon>Agaricomycotina</taxon>
        <taxon>Agaricomycetes</taxon>
        <taxon>Agaricomycetidae</taxon>
        <taxon>Agaricales</taxon>
        <taxon>Marasmiineae</taxon>
        <taxon>Mycenaceae</taxon>
        <taxon>Mycena</taxon>
    </lineage>
</organism>
<proteinExistence type="predicted"/>
<accession>A0AAD6YSL9</accession>
<reference evidence="3" key="1">
    <citation type="submission" date="2023-03" db="EMBL/GenBank/DDBJ databases">
        <title>Massive genome expansion in bonnet fungi (Mycena s.s.) driven by repeated elements and novel gene families across ecological guilds.</title>
        <authorList>
            <consortium name="Lawrence Berkeley National Laboratory"/>
            <person name="Harder C.B."/>
            <person name="Miyauchi S."/>
            <person name="Viragh M."/>
            <person name="Kuo A."/>
            <person name="Thoen E."/>
            <person name="Andreopoulos B."/>
            <person name="Lu D."/>
            <person name="Skrede I."/>
            <person name="Drula E."/>
            <person name="Henrissat B."/>
            <person name="Morin E."/>
            <person name="Kohler A."/>
            <person name="Barry K."/>
            <person name="LaButti K."/>
            <person name="Morin E."/>
            <person name="Salamov A."/>
            <person name="Lipzen A."/>
            <person name="Mereny Z."/>
            <person name="Hegedus B."/>
            <person name="Baldrian P."/>
            <person name="Stursova M."/>
            <person name="Weitz H."/>
            <person name="Taylor A."/>
            <person name="Grigoriev I.V."/>
            <person name="Nagy L.G."/>
            <person name="Martin F."/>
            <person name="Kauserud H."/>
        </authorList>
    </citation>
    <scope>NUCLEOTIDE SEQUENCE</scope>
    <source>
        <strain evidence="3">9144</strain>
    </source>
</reference>
<name>A0AAD6YSL9_9AGAR</name>
<dbReference type="Proteomes" id="UP001219525">
    <property type="component" value="Unassembled WGS sequence"/>
</dbReference>
<feature type="transmembrane region" description="Helical" evidence="2">
    <location>
        <begin position="339"/>
        <end position="361"/>
    </location>
</feature>